<evidence type="ECO:0000259" key="9">
    <source>
        <dbReference type="Pfam" id="PF00892"/>
    </source>
</evidence>
<feature type="transmembrane region" description="Helical" evidence="8">
    <location>
        <begin position="242"/>
        <end position="264"/>
    </location>
</feature>
<organism evidence="10 11">
    <name type="scientific">Desulfovibrio subterraneus</name>
    <dbReference type="NCBI Taxonomy" id="2718620"/>
    <lineage>
        <taxon>Bacteria</taxon>
        <taxon>Pseudomonadati</taxon>
        <taxon>Thermodesulfobacteriota</taxon>
        <taxon>Desulfovibrionia</taxon>
        <taxon>Desulfovibrionales</taxon>
        <taxon>Desulfovibrionaceae</taxon>
        <taxon>Desulfovibrio</taxon>
    </lineage>
</organism>
<keyword evidence="6 8" id="KW-1133">Transmembrane helix</keyword>
<evidence type="ECO:0000256" key="5">
    <source>
        <dbReference type="ARBA" id="ARBA00022692"/>
    </source>
</evidence>
<keyword evidence="11" id="KW-1185">Reference proteome</keyword>
<evidence type="ECO:0000256" key="7">
    <source>
        <dbReference type="ARBA" id="ARBA00023136"/>
    </source>
</evidence>
<name>A0A7J0BMT5_9BACT</name>
<evidence type="ECO:0000256" key="4">
    <source>
        <dbReference type="ARBA" id="ARBA00022475"/>
    </source>
</evidence>
<feature type="transmembrane region" description="Helical" evidence="8">
    <location>
        <begin position="270"/>
        <end position="292"/>
    </location>
</feature>
<comment type="similarity">
    <text evidence="2">Belongs to the EamA transporter family.</text>
</comment>
<evidence type="ECO:0000256" key="2">
    <source>
        <dbReference type="ARBA" id="ARBA00007362"/>
    </source>
</evidence>
<evidence type="ECO:0000313" key="10">
    <source>
        <dbReference type="EMBL" id="GFM34502.1"/>
    </source>
</evidence>
<dbReference type="InterPro" id="IPR037185">
    <property type="entry name" value="EmrE-like"/>
</dbReference>
<dbReference type="PANTHER" id="PTHR22911:SF137">
    <property type="entry name" value="SOLUTE CARRIER FAMILY 35 MEMBER G2-RELATED"/>
    <property type="match status" value="1"/>
</dbReference>
<dbReference type="PROSITE" id="PS51257">
    <property type="entry name" value="PROKAR_LIPOPROTEIN"/>
    <property type="match status" value="1"/>
</dbReference>
<evidence type="ECO:0000256" key="3">
    <source>
        <dbReference type="ARBA" id="ARBA00022448"/>
    </source>
</evidence>
<comment type="subcellular location">
    <subcellularLocation>
        <location evidence="1">Cell membrane</location>
        <topology evidence="1">Multi-pass membrane protein</topology>
    </subcellularLocation>
</comment>
<proteinExistence type="inferred from homology"/>
<dbReference type="Pfam" id="PF00892">
    <property type="entry name" value="EamA"/>
    <property type="match status" value="1"/>
</dbReference>
<dbReference type="Proteomes" id="UP000503840">
    <property type="component" value="Unassembled WGS sequence"/>
</dbReference>
<protein>
    <submittedName>
        <fullName evidence="10">Chloramphenicol resistance permease RarD</fullName>
    </submittedName>
</protein>
<keyword evidence="3" id="KW-0813">Transport</keyword>
<feature type="transmembrane region" description="Helical" evidence="8">
    <location>
        <begin position="7"/>
        <end position="26"/>
    </location>
</feature>
<dbReference type="PANTHER" id="PTHR22911">
    <property type="entry name" value="ACYL-MALONYL CONDENSING ENZYME-RELATED"/>
    <property type="match status" value="1"/>
</dbReference>
<keyword evidence="5 8" id="KW-0812">Transmembrane</keyword>
<dbReference type="AlphaFoldDB" id="A0A7J0BMT5"/>
<gene>
    <name evidence="10" type="primary">rarD</name>
    <name evidence="10" type="ORF">DSM101010T_28670</name>
</gene>
<dbReference type="SUPFAM" id="SSF103481">
    <property type="entry name" value="Multidrug resistance efflux transporter EmrE"/>
    <property type="match status" value="2"/>
</dbReference>
<keyword evidence="4" id="KW-1003">Cell membrane</keyword>
<evidence type="ECO:0000313" key="11">
    <source>
        <dbReference type="Proteomes" id="UP000503840"/>
    </source>
</evidence>
<dbReference type="NCBIfam" id="TIGR00688">
    <property type="entry name" value="rarD"/>
    <property type="match status" value="1"/>
</dbReference>
<evidence type="ECO:0000256" key="1">
    <source>
        <dbReference type="ARBA" id="ARBA00004651"/>
    </source>
</evidence>
<feature type="transmembrane region" description="Helical" evidence="8">
    <location>
        <begin position="154"/>
        <end position="170"/>
    </location>
</feature>
<comment type="caution">
    <text evidence="10">The sequence shown here is derived from an EMBL/GenBank/DDBJ whole genome shotgun (WGS) entry which is preliminary data.</text>
</comment>
<evidence type="ECO:0000256" key="8">
    <source>
        <dbReference type="SAM" id="Phobius"/>
    </source>
</evidence>
<sequence length="300" mass="32963">MKTDSASAASSGMAAACVAFVMWGLLPLYWKMLGGVPATEILCHRIMWSAVFVGGIVTFTGRWKELKEALHSRKTLLTMTCSSVLIGINWWLYIWAVNSGHVLETSLGYYINPLVNIMLGFLLFRDRLRPVQLVAIALAAGGVVYQLVQFGRLPWVALSLAFSFSFYGLLRKIASVESIPGLMFETLVLTPLVTGYLVYLHVQGTGAFGTMGVTIDLLLAGAGVATSLPLVGFAYGARRIRLVTLGLLQYVAPSIAFLLGVYVFKEEFTVDHLITFGCIWSALLLYSGEGIFRNRFLKRK</sequence>
<feature type="transmembrane region" description="Helical" evidence="8">
    <location>
        <begin position="208"/>
        <end position="235"/>
    </location>
</feature>
<keyword evidence="7 8" id="KW-0472">Membrane</keyword>
<feature type="transmembrane region" description="Helical" evidence="8">
    <location>
        <begin position="75"/>
        <end position="95"/>
    </location>
</feature>
<dbReference type="GO" id="GO:0005886">
    <property type="term" value="C:plasma membrane"/>
    <property type="evidence" value="ECO:0007669"/>
    <property type="project" value="UniProtKB-SubCell"/>
</dbReference>
<evidence type="ECO:0000256" key="6">
    <source>
        <dbReference type="ARBA" id="ARBA00022989"/>
    </source>
</evidence>
<dbReference type="InterPro" id="IPR000620">
    <property type="entry name" value="EamA_dom"/>
</dbReference>
<feature type="domain" description="EamA" evidence="9">
    <location>
        <begin position="11"/>
        <end position="144"/>
    </location>
</feature>
<feature type="transmembrane region" description="Helical" evidence="8">
    <location>
        <begin position="46"/>
        <end position="63"/>
    </location>
</feature>
<dbReference type="RefSeq" id="WP_174406091.1">
    <property type="nucleotide sequence ID" value="NZ_BLVO01000013.1"/>
</dbReference>
<feature type="transmembrane region" description="Helical" evidence="8">
    <location>
        <begin position="107"/>
        <end position="124"/>
    </location>
</feature>
<feature type="transmembrane region" description="Helical" evidence="8">
    <location>
        <begin position="182"/>
        <end position="202"/>
    </location>
</feature>
<feature type="transmembrane region" description="Helical" evidence="8">
    <location>
        <begin position="131"/>
        <end position="148"/>
    </location>
</feature>
<dbReference type="EMBL" id="BLVO01000013">
    <property type="protein sequence ID" value="GFM34502.1"/>
    <property type="molecule type" value="Genomic_DNA"/>
</dbReference>
<accession>A0A7J0BMT5</accession>
<dbReference type="InterPro" id="IPR004626">
    <property type="entry name" value="RarD"/>
</dbReference>
<reference evidence="10 11" key="1">
    <citation type="submission" date="2020-05" db="EMBL/GenBank/DDBJ databases">
        <title>Draft genome sequence of Desulfovibrio sp. strain HN2T.</title>
        <authorList>
            <person name="Ueno A."/>
            <person name="Tamazawa S."/>
            <person name="Tamamura S."/>
            <person name="Murakami T."/>
            <person name="Kiyama T."/>
            <person name="Inomata H."/>
            <person name="Amano Y."/>
            <person name="Miyakawa K."/>
            <person name="Tamaki H."/>
            <person name="Naganuma T."/>
            <person name="Kaneko K."/>
        </authorList>
    </citation>
    <scope>NUCLEOTIDE SEQUENCE [LARGE SCALE GENOMIC DNA]</scope>
    <source>
        <strain evidence="10 11">HN2</strain>
    </source>
</reference>